<organism evidence="1">
    <name type="scientific">marine sediment metagenome</name>
    <dbReference type="NCBI Taxonomy" id="412755"/>
    <lineage>
        <taxon>unclassified sequences</taxon>
        <taxon>metagenomes</taxon>
        <taxon>ecological metagenomes</taxon>
    </lineage>
</organism>
<dbReference type="EMBL" id="BARS01048942">
    <property type="protein sequence ID" value="GAG28694.1"/>
    <property type="molecule type" value="Genomic_DNA"/>
</dbReference>
<accession>X0WCL5</accession>
<gene>
    <name evidence="1" type="ORF">S01H1_73264</name>
</gene>
<protein>
    <submittedName>
        <fullName evidence="1">Uncharacterized protein</fullName>
    </submittedName>
</protein>
<dbReference type="SUPFAM" id="SSF51445">
    <property type="entry name" value="(Trans)glycosidases"/>
    <property type="match status" value="1"/>
</dbReference>
<dbReference type="Gene3D" id="2.60.120.260">
    <property type="entry name" value="Galactose-binding domain-like"/>
    <property type="match status" value="1"/>
</dbReference>
<evidence type="ECO:0000313" key="1">
    <source>
        <dbReference type="EMBL" id="GAG28694.1"/>
    </source>
</evidence>
<feature type="non-terminal residue" evidence="1">
    <location>
        <position position="242"/>
    </location>
</feature>
<name>X0WCL5_9ZZZZ</name>
<proteinExistence type="predicted"/>
<dbReference type="InterPro" id="IPR017853">
    <property type="entry name" value="GH"/>
</dbReference>
<feature type="non-terminal residue" evidence="1">
    <location>
        <position position="1"/>
    </location>
</feature>
<comment type="caution">
    <text evidence="1">The sequence shown here is derived from an EMBL/GenBank/DDBJ whole genome shotgun (WGS) entry which is preliminary data.</text>
</comment>
<sequence length="242" mass="27320">VAVKPYGFHTGPDDRQLHLGILNFSRAQLEREVMVASGDENKALWAVEFGWNALPPGWQGQPSIWGQVTEEEQARYTVEAIERARDEWPWLGVLAVAHFQPDVPPDDPHWGFALVDEQWTPRPVYQRLRDLATAPPIAYPGRYLADHYTAHYLGDWRLSPRGADIGKTGDSLIIPFKGTRLDLTVRRGDFWGILYVTVDGKPANRLPRDGQGRSYLVLHDPLYPTETVTLASGLAYEVHEAE</sequence>
<reference evidence="1" key="1">
    <citation type="journal article" date="2014" name="Front. Microbiol.">
        <title>High frequency of phylogenetically diverse reductive dehalogenase-homologous genes in deep subseafloor sedimentary metagenomes.</title>
        <authorList>
            <person name="Kawai M."/>
            <person name="Futagami T."/>
            <person name="Toyoda A."/>
            <person name="Takaki Y."/>
            <person name="Nishi S."/>
            <person name="Hori S."/>
            <person name="Arai W."/>
            <person name="Tsubouchi T."/>
            <person name="Morono Y."/>
            <person name="Uchiyama I."/>
            <person name="Ito T."/>
            <person name="Fujiyama A."/>
            <person name="Inagaki F."/>
            <person name="Takami H."/>
        </authorList>
    </citation>
    <scope>NUCLEOTIDE SEQUENCE</scope>
    <source>
        <strain evidence="1">Expedition CK06-06</strain>
    </source>
</reference>
<dbReference type="Gene3D" id="3.20.20.80">
    <property type="entry name" value="Glycosidases"/>
    <property type="match status" value="1"/>
</dbReference>
<dbReference type="AlphaFoldDB" id="X0WCL5"/>